<accession>A0AA38GW11</accession>
<dbReference type="InterPro" id="IPR037848">
    <property type="entry name" value="GEM-like"/>
</dbReference>
<comment type="similarity">
    <text evidence="1">Belongs to the GEM family.</text>
</comment>
<protein>
    <recommendedName>
        <fullName evidence="2">GRAM domain-containing protein</fullName>
    </recommendedName>
</protein>
<dbReference type="PANTHER" id="PTHR31969">
    <property type="entry name" value="GEM-LIKE PROTEIN 2"/>
    <property type="match status" value="1"/>
</dbReference>
<dbReference type="Proteomes" id="UP000824469">
    <property type="component" value="Unassembled WGS sequence"/>
</dbReference>
<organism evidence="3 4">
    <name type="scientific">Taxus chinensis</name>
    <name type="common">Chinese yew</name>
    <name type="synonym">Taxus wallichiana var. chinensis</name>
    <dbReference type="NCBI Taxonomy" id="29808"/>
    <lineage>
        <taxon>Eukaryota</taxon>
        <taxon>Viridiplantae</taxon>
        <taxon>Streptophyta</taxon>
        <taxon>Embryophyta</taxon>
        <taxon>Tracheophyta</taxon>
        <taxon>Spermatophyta</taxon>
        <taxon>Pinopsida</taxon>
        <taxon>Pinidae</taxon>
        <taxon>Conifers II</taxon>
        <taxon>Cupressales</taxon>
        <taxon>Taxaceae</taxon>
        <taxon>Taxus</taxon>
    </lineage>
</organism>
<dbReference type="SMART" id="SM00568">
    <property type="entry name" value="GRAM"/>
    <property type="match status" value="1"/>
</dbReference>
<evidence type="ECO:0000313" key="4">
    <source>
        <dbReference type="Proteomes" id="UP000824469"/>
    </source>
</evidence>
<name>A0AA38GW11_TAXCH</name>
<dbReference type="InterPro" id="IPR011993">
    <property type="entry name" value="PH-like_dom_sf"/>
</dbReference>
<comment type="caution">
    <text evidence="3">The sequence shown here is derived from an EMBL/GenBank/DDBJ whole genome shotgun (WGS) entry which is preliminary data.</text>
</comment>
<evidence type="ECO:0000256" key="1">
    <source>
        <dbReference type="ARBA" id="ARBA00009414"/>
    </source>
</evidence>
<dbReference type="AlphaFoldDB" id="A0AA38GW11"/>
<keyword evidence="4" id="KW-1185">Reference proteome</keyword>
<feature type="domain" description="GRAM" evidence="2">
    <location>
        <begin position="155"/>
        <end position="233"/>
    </location>
</feature>
<gene>
    <name evidence="3" type="ORF">KI387_001444</name>
</gene>
<evidence type="ECO:0000259" key="2">
    <source>
        <dbReference type="SMART" id="SM00568"/>
    </source>
</evidence>
<dbReference type="Gene3D" id="2.30.29.30">
    <property type="entry name" value="Pleckstrin-homology domain (PH domain)/Phosphotyrosine-binding domain (PTB)"/>
    <property type="match status" value="1"/>
</dbReference>
<dbReference type="EMBL" id="JAHRHJ020000001">
    <property type="protein sequence ID" value="KAH9329336.1"/>
    <property type="molecule type" value="Genomic_DNA"/>
</dbReference>
<dbReference type="InterPro" id="IPR004182">
    <property type="entry name" value="GRAM"/>
</dbReference>
<reference evidence="3 4" key="1">
    <citation type="journal article" date="2021" name="Nat. Plants">
        <title>The Taxus genome provides insights into paclitaxel biosynthesis.</title>
        <authorList>
            <person name="Xiong X."/>
            <person name="Gou J."/>
            <person name="Liao Q."/>
            <person name="Li Y."/>
            <person name="Zhou Q."/>
            <person name="Bi G."/>
            <person name="Li C."/>
            <person name="Du R."/>
            <person name="Wang X."/>
            <person name="Sun T."/>
            <person name="Guo L."/>
            <person name="Liang H."/>
            <person name="Lu P."/>
            <person name="Wu Y."/>
            <person name="Zhang Z."/>
            <person name="Ro D.K."/>
            <person name="Shang Y."/>
            <person name="Huang S."/>
            <person name="Yan J."/>
        </authorList>
    </citation>
    <scope>NUCLEOTIDE SEQUENCE [LARGE SCALE GENOMIC DNA]</scope>
    <source>
        <strain evidence="3">Ta-2019</strain>
    </source>
</reference>
<dbReference type="Pfam" id="PF02893">
    <property type="entry name" value="GRAM"/>
    <property type="match status" value="1"/>
</dbReference>
<proteinExistence type="inferred from homology"/>
<sequence>MAMARSSSIDKGYKDLLLAEYHTTSVCDEEERWVTQIVGFPASPFEKKEKQLNRITPYALKTSSPSNSRFAFNFLNDSPKFTSRCSCVEPMEKAVHGFNRLSKKAEDLASNIWINQLRNSENCKIAVKTGDSVRKAAWGKVRLGAKALSRGGFKPLFKHTFRVESEEKLQKTYACYLFTSTGPVAGTLYISTIKIAFCSDRPLSFIFPSREKGWAYYRVAIPLAKVKAVNPSSNRDDPAKKYIQVVTEDDHEFWFLGFIKYQKALNNLRASLTHR</sequence>
<evidence type="ECO:0000313" key="3">
    <source>
        <dbReference type="EMBL" id="KAH9329336.1"/>
    </source>
</evidence>